<feature type="region of interest" description="Disordered" evidence="1">
    <location>
        <begin position="1"/>
        <end position="22"/>
    </location>
</feature>
<organism evidence="3 4">
    <name type="scientific">Rubroshorea leprosula</name>
    <dbReference type="NCBI Taxonomy" id="152421"/>
    <lineage>
        <taxon>Eukaryota</taxon>
        <taxon>Viridiplantae</taxon>
        <taxon>Streptophyta</taxon>
        <taxon>Embryophyta</taxon>
        <taxon>Tracheophyta</taxon>
        <taxon>Spermatophyta</taxon>
        <taxon>Magnoliopsida</taxon>
        <taxon>eudicotyledons</taxon>
        <taxon>Gunneridae</taxon>
        <taxon>Pentapetalae</taxon>
        <taxon>rosids</taxon>
        <taxon>malvids</taxon>
        <taxon>Malvales</taxon>
        <taxon>Dipterocarpaceae</taxon>
        <taxon>Rubroshorea</taxon>
    </lineage>
</organism>
<dbReference type="EMBL" id="BPVZ01000131">
    <property type="protein sequence ID" value="GKV38920.1"/>
    <property type="molecule type" value="Genomic_DNA"/>
</dbReference>
<name>A0AAV5LNB0_9ROSI</name>
<evidence type="ECO:0000313" key="4">
    <source>
        <dbReference type="Proteomes" id="UP001054252"/>
    </source>
</evidence>
<dbReference type="PANTHER" id="PTHR12346:SF23">
    <property type="entry name" value="PAIRED AMPHIPATHIC HELIX SIN3-LIKE PROTEIN-RELATED"/>
    <property type="match status" value="1"/>
</dbReference>
<evidence type="ECO:0000313" key="3">
    <source>
        <dbReference type="EMBL" id="GKV38920.1"/>
    </source>
</evidence>
<evidence type="ECO:0000256" key="1">
    <source>
        <dbReference type="SAM" id="MobiDB-lite"/>
    </source>
</evidence>
<reference evidence="3 4" key="1">
    <citation type="journal article" date="2021" name="Commun. Biol.">
        <title>The genome of Shorea leprosula (Dipterocarpaceae) highlights the ecological relevance of drought in aseasonal tropical rainforests.</title>
        <authorList>
            <person name="Ng K.K.S."/>
            <person name="Kobayashi M.J."/>
            <person name="Fawcett J.A."/>
            <person name="Hatakeyama M."/>
            <person name="Paape T."/>
            <person name="Ng C.H."/>
            <person name="Ang C.C."/>
            <person name="Tnah L.H."/>
            <person name="Lee C.T."/>
            <person name="Nishiyama T."/>
            <person name="Sese J."/>
            <person name="O'Brien M.J."/>
            <person name="Copetti D."/>
            <person name="Mohd Noor M.I."/>
            <person name="Ong R.C."/>
            <person name="Putra M."/>
            <person name="Sireger I.Z."/>
            <person name="Indrioko S."/>
            <person name="Kosugi Y."/>
            <person name="Izuno A."/>
            <person name="Isagi Y."/>
            <person name="Lee S.L."/>
            <person name="Shimizu K.K."/>
        </authorList>
    </citation>
    <scope>NUCLEOTIDE SEQUENCE [LARGE SCALE GENOMIC DNA]</scope>
    <source>
        <strain evidence="3">214</strain>
    </source>
</reference>
<dbReference type="InterPro" id="IPR013194">
    <property type="entry name" value="HDAC_interact_dom"/>
</dbReference>
<accession>A0AAV5LNB0</accession>
<dbReference type="InterPro" id="IPR039774">
    <property type="entry name" value="Sin3-like"/>
</dbReference>
<dbReference type="Pfam" id="PF08295">
    <property type="entry name" value="Sin3_corepress"/>
    <property type="match status" value="1"/>
</dbReference>
<feature type="compositionally biased region" description="Basic and acidic residues" evidence="1">
    <location>
        <begin position="7"/>
        <end position="16"/>
    </location>
</feature>
<comment type="caution">
    <text evidence="3">The sequence shown here is derived from an EMBL/GenBank/DDBJ whole genome shotgun (WGS) entry which is preliminary data.</text>
</comment>
<proteinExistence type="predicted"/>
<feature type="domain" description="Histone deacetylase interacting" evidence="2">
    <location>
        <begin position="21"/>
        <end position="118"/>
    </location>
</feature>
<evidence type="ECO:0000259" key="2">
    <source>
        <dbReference type="Pfam" id="PF08295"/>
    </source>
</evidence>
<sequence>MKKRKGSHEVESEPEKSKKKKRCTPCYEFLPDYDPKAADSDSETVVATPLEFEDSDPRKVLNSTLVCVQQTEYASRPPKLQTPQEKVMNEIEDDLFQLDMTLAWFGSAAENMEEILKEKRVGGTGIRERLTTMNWRCIENLYKKCPDFLESLSENPVVCLPVLSKQLRRKEEELREMKEEKMQKIPGALEEKKEELKRLNSGLSCSVCRVSLGIMQGVDCICFL</sequence>
<dbReference type="PANTHER" id="PTHR12346">
    <property type="entry name" value="SIN3B-RELATED"/>
    <property type="match status" value="1"/>
</dbReference>
<dbReference type="GO" id="GO:0000122">
    <property type="term" value="P:negative regulation of transcription by RNA polymerase II"/>
    <property type="evidence" value="ECO:0007669"/>
    <property type="project" value="TreeGrafter"/>
</dbReference>
<dbReference type="GO" id="GO:0003714">
    <property type="term" value="F:transcription corepressor activity"/>
    <property type="evidence" value="ECO:0007669"/>
    <property type="project" value="InterPro"/>
</dbReference>
<dbReference type="GO" id="GO:0000118">
    <property type="term" value="C:histone deacetylase complex"/>
    <property type="evidence" value="ECO:0007669"/>
    <property type="project" value="TreeGrafter"/>
</dbReference>
<dbReference type="GO" id="GO:0000785">
    <property type="term" value="C:chromatin"/>
    <property type="evidence" value="ECO:0007669"/>
    <property type="project" value="TreeGrafter"/>
</dbReference>
<keyword evidence="4" id="KW-1185">Reference proteome</keyword>
<dbReference type="Proteomes" id="UP001054252">
    <property type="component" value="Unassembled WGS sequence"/>
</dbReference>
<dbReference type="AlphaFoldDB" id="A0AAV5LNB0"/>
<protein>
    <recommendedName>
        <fullName evidence="2">Histone deacetylase interacting domain-containing protein</fullName>
    </recommendedName>
</protein>
<gene>
    <name evidence="3" type="ORF">SLEP1_g46773</name>
</gene>